<evidence type="ECO:0000313" key="1">
    <source>
        <dbReference type="EMBL" id="OGK16387.1"/>
    </source>
</evidence>
<evidence type="ECO:0000313" key="2">
    <source>
        <dbReference type="Proteomes" id="UP000177208"/>
    </source>
</evidence>
<protein>
    <recommendedName>
        <fullName evidence="3">RnfC Barrel sandwich hybrid domain-containing protein</fullName>
    </recommendedName>
</protein>
<proteinExistence type="predicted"/>
<gene>
    <name evidence="1" type="ORF">A2774_02945</name>
</gene>
<dbReference type="AlphaFoldDB" id="A0A1F7GC26"/>
<name>A0A1F7GC26_9BACT</name>
<comment type="caution">
    <text evidence="1">The sequence shown here is derived from an EMBL/GenBank/DDBJ whole genome shotgun (WGS) entry which is preliminary data.</text>
</comment>
<accession>A0A1F7GC26</accession>
<dbReference type="Proteomes" id="UP000177208">
    <property type="component" value="Unassembled WGS sequence"/>
</dbReference>
<organism evidence="1 2">
    <name type="scientific">Candidatus Roizmanbacteria bacterium RIFCSPHIGHO2_01_FULL_39_12c</name>
    <dbReference type="NCBI Taxonomy" id="1802031"/>
    <lineage>
        <taxon>Bacteria</taxon>
        <taxon>Candidatus Roizmaniibacteriota</taxon>
    </lineage>
</organism>
<dbReference type="EMBL" id="MFZG01000023">
    <property type="protein sequence ID" value="OGK16387.1"/>
    <property type="molecule type" value="Genomic_DNA"/>
</dbReference>
<evidence type="ECO:0008006" key="3">
    <source>
        <dbReference type="Google" id="ProtNLM"/>
    </source>
</evidence>
<reference evidence="1 2" key="1">
    <citation type="journal article" date="2016" name="Nat. Commun.">
        <title>Thousands of microbial genomes shed light on interconnected biogeochemical processes in an aquifer system.</title>
        <authorList>
            <person name="Anantharaman K."/>
            <person name="Brown C.T."/>
            <person name="Hug L.A."/>
            <person name="Sharon I."/>
            <person name="Castelle C.J."/>
            <person name="Probst A.J."/>
            <person name="Thomas B.C."/>
            <person name="Singh A."/>
            <person name="Wilkins M.J."/>
            <person name="Karaoz U."/>
            <person name="Brodie E.L."/>
            <person name="Williams K.H."/>
            <person name="Hubbard S.S."/>
            <person name="Banfield J.F."/>
        </authorList>
    </citation>
    <scope>NUCLEOTIDE SEQUENCE [LARGE SCALE GENOMIC DNA]</scope>
</reference>
<sequence length="236" mass="26692">MIINIPIPEDVKYLIQTGQTVNFDTPLIEIKERVDIAIHISQKLNIPSDKIFMYLKKFVGDDVNKGDILAEKKGFMTKQAVISEDEGIIKEVNHDSGEIVISATKGRENQIKAFFKGEVLDLKKNSLKLKVHDGHAFTLKQASADFGGELHYLGDDSDLVSQEIAEKVLLAENINPYIKVKTEALGIRGYISFQAPPDTQLPYCQIKNIEDQKKIFKLGYPYCYIDKSSGKIYFYK</sequence>